<feature type="signal peptide" evidence="1">
    <location>
        <begin position="1"/>
        <end position="23"/>
    </location>
</feature>
<evidence type="ECO:0000256" key="1">
    <source>
        <dbReference type="SAM" id="SignalP"/>
    </source>
</evidence>
<dbReference type="Pfam" id="PF01547">
    <property type="entry name" value="SBP_bac_1"/>
    <property type="match status" value="1"/>
</dbReference>
<keyword evidence="1" id="KW-0732">Signal</keyword>
<dbReference type="PROSITE" id="PS51257">
    <property type="entry name" value="PROKAR_LIPOPROTEIN"/>
    <property type="match status" value="1"/>
</dbReference>
<organism evidence="2 3">
    <name type="scientific">Georgenia muralis</name>
    <dbReference type="NCBI Taxonomy" id="154117"/>
    <lineage>
        <taxon>Bacteria</taxon>
        <taxon>Bacillati</taxon>
        <taxon>Actinomycetota</taxon>
        <taxon>Actinomycetes</taxon>
        <taxon>Micrococcales</taxon>
        <taxon>Bogoriellaceae</taxon>
        <taxon>Georgenia</taxon>
    </lineage>
</organism>
<gene>
    <name evidence="2" type="ORF">EDD32_0745</name>
</gene>
<proteinExistence type="predicted"/>
<evidence type="ECO:0000313" key="2">
    <source>
        <dbReference type="EMBL" id="RPF26309.1"/>
    </source>
</evidence>
<dbReference type="Gene3D" id="3.40.190.10">
    <property type="entry name" value="Periplasmic binding protein-like II"/>
    <property type="match status" value="2"/>
</dbReference>
<dbReference type="SUPFAM" id="SSF53850">
    <property type="entry name" value="Periplasmic binding protein-like II"/>
    <property type="match status" value="1"/>
</dbReference>
<accession>A0A3N4YYQ7</accession>
<evidence type="ECO:0000313" key="3">
    <source>
        <dbReference type="Proteomes" id="UP000280726"/>
    </source>
</evidence>
<feature type="chain" id="PRO_5039552946" evidence="1">
    <location>
        <begin position="24"/>
        <end position="438"/>
    </location>
</feature>
<comment type="caution">
    <text evidence="2">The sequence shown here is derived from an EMBL/GenBank/DDBJ whole genome shotgun (WGS) entry which is preliminary data.</text>
</comment>
<name>A0A3N4YYQ7_9MICO</name>
<dbReference type="RefSeq" id="WP_123914711.1">
    <property type="nucleotide sequence ID" value="NZ_RKRA01000001.1"/>
</dbReference>
<dbReference type="AlphaFoldDB" id="A0A3N4YYQ7"/>
<dbReference type="Proteomes" id="UP000280726">
    <property type="component" value="Unassembled WGS sequence"/>
</dbReference>
<dbReference type="PANTHER" id="PTHR43649">
    <property type="entry name" value="ARABINOSE-BINDING PROTEIN-RELATED"/>
    <property type="match status" value="1"/>
</dbReference>
<dbReference type="InterPro" id="IPR050490">
    <property type="entry name" value="Bact_solute-bd_prot1"/>
</dbReference>
<dbReference type="EMBL" id="RKRA01000001">
    <property type="protein sequence ID" value="RPF26309.1"/>
    <property type="molecule type" value="Genomic_DNA"/>
</dbReference>
<keyword evidence="3" id="KW-1185">Reference proteome</keyword>
<reference evidence="2 3" key="1">
    <citation type="submission" date="2018-11" db="EMBL/GenBank/DDBJ databases">
        <title>Sequencing the genomes of 1000 actinobacteria strains.</title>
        <authorList>
            <person name="Klenk H.-P."/>
        </authorList>
    </citation>
    <scope>NUCLEOTIDE SEQUENCE [LARGE SCALE GENOMIC DNA]</scope>
    <source>
        <strain evidence="2 3">DSM 14418</strain>
    </source>
</reference>
<protein>
    <submittedName>
        <fullName evidence="2">Carbohydrate ABC transporter substrate-binding protein (CUT1 family)</fullName>
    </submittedName>
</protein>
<dbReference type="InterPro" id="IPR006059">
    <property type="entry name" value="SBP"/>
</dbReference>
<dbReference type="OrthoDB" id="366726at2"/>
<sequence>MRVLNRRRGIATASAALTVTLLAACAGSSGNEPGAAGTTAGGGSETAELGGTLALATTSERGLELFMDDFEAETGVSIDGTFAEAGALGEQLRIQITSGTAPDLFRSAPGYAAPSSVLNLATEGALRDLSDQEWAQYVPESFAPLQVLDGATYAFPTYGQAILAFYNKDVFEEVGVEPPTTWSEFIEVADQLKAAGKVPLALGLADNYIIQFLPYALSATLVNGQEPDFYEQLEAGETSFAESEGWRETFELFFGLIEDGYTTPDPLGMPGDPAMQSVGNGEAAIVVMPSAASPVLAGFMSGGEDRMGSFAIPATDDAAETHIPFTPDYLVVNGDAENEAAALAFLDYIAEPERTAAWAADTGAIPALTNAEPVDNALNETVQPFLSEGRTTPFANHVWPGGQVAVALMETGQQVVDGSKSIDDLLAALDAAYEESMS</sequence>